<dbReference type="PANTHER" id="PTHR38848">
    <property type="entry name" value="G-PROTEIN COUPLED RECEPTORS FAMILY 3 PROFILE DOMAIN-CONTAINING PROTEIN"/>
    <property type="match status" value="1"/>
</dbReference>
<dbReference type="PANTHER" id="PTHR38848:SF3">
    <property type="entry name" value="G-PROTEIN COUPLED RECEPTORS FAMILY 3 PROFILE DOMAIN-CONTAINING PROTEIN"/>
    <property type="match status" value="1"/>
</dbReference>
<feature type="compositionally biased region" description="Polar residues" evidence="1">
    <location>
        <begin position="143"/>
        <end position="178"/>
    </location>
</feature>
<keyword evidence="2" id="KW-0472">Membrane</keyword>
<feature type="transmembrane region" description="Helical" evidence="2">
    <location>
        <begin position="7"/>
        <end position="25"/>
    </location>
</feature>
<feature type="compositionally biased region" description="Polar residues" evidence="1">
    <location>
        <begin position="192"/>
        <end position="216"/>
    </location>
</feature>
<gene>
    <name evidence="3" type="ORF">AAFC00_000788</name>
</gene>
<reference evidence="3 4" key="1">
    <citation type="submission" date="2024-07" db="EMBL/GenBank/DDBJ databases">
        <title>Draft sequence of the Neodothiora populina.</title>
        <authorList>
            <person name="Drown D.D."/>
            <person name="Schuette U.S."/>
            <person name="Buechlein A.B."/>
            <person name="Rusch D.R."/>
            <person name="Winton L.W."/>
            <person name="Adams G.A."/>
        </authorList>
    </citation>
    <scope>NUCLEOTIDE SEQUENCE [LARGE SCALE GENOMIC DNA]</scope>
    <source>
        <strain evidence="3 4">CPC 39397</strain>
    </source>
</reference>
<evidence type="ECO:0000313" key="4">
    <source>
        <dbReference type="Proteomes" id="UP001562354"/>
    </source>
</evidence>
<proteinExistence type="predicted"/>
<dbReference type="Proteomes" id="UP001562354">
    <property type="component" value="Unassembled WGS sequence"/>
</dbReference>
<comment type="caution">
    <text evidence="3">The sequence shown here is derived from an EMBL/GenBank/DDBJ whole genome shotgun (WGS) entry which is preliminary data.</text>
</comment>
<keyword evidence="4" id="KW-1185">Reference proteome</keyword>
<evidence type="ECO:0008006" key="5">
    <source>
        <dbReference type="Google" id="ProtNLM"/>
    </source>
</evidence>
<feature type="transmembrane region" description="Helical" evidence="2">
    <location>
        <begin position="85"/>
        <end position="109"/>
    </location>
</feature>
<name>A0ABR3PLQ9_9PEZI</name>
<organism evidence="3 4">
    <name type="scientific">Neodothiora populina</name>
    <dbReference type="NCBI Taxonomy" id="2781224"/>
    <lineage>
        <taxon>Eukaryota</taxon>
        <taxon>Fungi</taxon>
        <taxon>Dikarya</taxon>
        <taxon>Ascomycota</taxon>
        <taxon>Pezizomycotina</taxon>
        <taxon>Dothideomycetes</taxon>
        <taxon>Dothideomycetidae</taxon>
        <taxon>Dothideales</taxon>
        <taxon>Dothioraceae</taxon>
        <taxon>Neodothiora</taxon>
    </lineage>
</organism>
<evidence type="ECO:0000256" key="2">
    <source>
        <dbReference type="SAM" id="Phobius"/>
    </source>
</evidence>
<evidence type="ECO:0000256" key="1">
    <source>
        <dbReference type="SAM" id="MobiDB-lite"/>
    </source>
</evidence>
<dbReference type="RefSeq" id="XP_069203351.1">
    <property type="nucleotide sequence ID" value="XM_069347503.1"/>
</dbReference>
<dbReference type="EMBL" id="JBFMKM010000003">
    <property type="protein sequence ID" value="KAL1310502.1"/>
    <property type="molecule type" value="Genomic_DNA"/>
</dbReference>
<feature type="region of interest" description="Disordered" evidence="1">
    <location>
        <begin position="142"/>
        <end position="216"/>
    </location>
</feature>
<sequence>MFFRRAPTNICEGAYGVLIIFNLIYQESYFDGNNHCIIGMKRKVLIPLMIVDALTNLSLTLLFLQAVRQLISFKSSNNSGIRHMAFRTFIGCAITLASVLCNITVAIVLDGERGWLCLMLCNIDTTVVVASLHWVSSIDASKRTSPTSSEDVETTITTRKPSTFSAIRPSSTRQSNSDDFYAELPPRRLSRQTRLSRNSNSATSQRQSENTLTNFDKNSMMTHITASDSNATTPFEAGIHPWDAFPDLIDSTADGLEKSSTKMFETHERKMFGGIVGVRTQVRRNSSALQLTTAGGTGSRLYTAVDGRPMPSPLLAPPAARFFDGSRAQPYNSGVGRDGRIVAPVSR</sequence>
<accession>A0ABR3PLQ9</accession>
<feature type="transmembrane region" description="Helical" evidence="2">
    <location>
        <begin position="45"/>
        <end position="64"/>
    </location>
</feature>
<protein>
    <recommendedName>
        <fullName evidence="5">Transmembrane protein</fullName>
    </recommendedName>
</protein>
<dbReference type="GeneID" id="95974491"/>
<evidence type="ECO:0000313" key="3">
    <source>
        <dbReference type="EMBL" id="KAL1310502.1"/>
    </source>
</evidence>
<keyword evidence="2" id="KW-1133">Transmembrane helix</keyword>
<keyword evidence="2" id="KW-0812">Transmembrane</keyword>